<dbReference type="InterPro" id="IPR001387">
    <property type="entry name" value="Cro/C1-type_HTH"/>
</dbReference>
<dbReference type="SUPFAM" id="SSF47413">
    <property type="entry name" value="lambda repressor-like DNA-binding domains"/>
    <property type="match status" value="1"/>
</dbReference>
<dbReference type="Gene3D" id="1.10.260.40">
    <property type="entry name" value="lambda repressor-like DNA-binding domains"/>
    <property type="match status" value="1"/>
</dbReference>
<dbReference type="AlphaFoldDB" id="A0A157R7X2"/>
<dbReference type="CDD" id="cd00093">
    <property type="entry name" value="HTH_XRE"/>
    <property type="match status" value="1"/>
</dbReference>
<dbReference type="InterPro" id="IPR011051">
    <property type="entry name" value="RmlC_Cupin_sf"/>
</dbReference>
<dbReference type="InterPro" id="IPR050807">
    <property type="entry name" value="TransReg_Diox_bact_type"/>
</dbReference>
<organism evidence="3 4">
    <name type="scientific">Bordetella ansorpii</name>
    <dbReference type="NCBI Taxonomy" id="288768"/>
    <lineage>
        <taxon>Bacteria</taxon>
        <taxon>Pseudomonadati</taxon>
        <taxon>Pseudomonadota</taxon>
        <taxon>Betaproteobacteria</taxon>
        <taxon>Burkholderiales</taxon>
        <taxon>Alcaligenaceae</taxon>
        <taxon>Bordetella</taxon>
    </lineage>
</organism>
<name>A0A157R7X2_9BORD</name>
<dbReference type="PROSITE" id="PS50943">
    <property type="entry name" value="HTH_CROC1"/>
    <property type="match status" value="1"/>
</dbReference>
<keyword evidence="1" id="KW-0238">DNA-binding</keyword>
<feature type="domain" description="HTH cro/C1-type" evidence="2">
    <location>
        <begin position="5"/>
        <end position="59"/>
    </location>
</feature>
<dbReference type="GO" id="GO:0003677">
    <property type="term" value="F:DNA binding"/>
    <property type="evidence" value="ECO:0007669"/>
    <property type="project" value="UniProtKB-KW"/>
</dbReference>
<dbReference type="PANTHER" id="PTHR46797">
    <property type="entry name" value="HTH-TYPE TRANSCRIPTIONAL REGULATOR"/>
    <property type="match status" value="1"/>
</dbReference>
<evidence type="ECO:0000313" key="3">
    <source>
        <dbReference type="EMBL" id="SAI54221.1"/>
    </source>
</evidence>
<dbReference type="SMART" id="SM00530">
    <property type="entry name" value="HTH_XRE"/>
    <property type="match status" value="1"/>
</dbReference>
<evidence type="ECO:0000313" key="4">
    <source>
        <dbReference type="Proteomes" id="UP000077037"/>
    </source>
</evidence>
<dbReference type="InterPro" id="IPR014710">
    <property type="entry name" value="RmlC-like_jellyroll"/>
</dbReference>
<dbReference type="GO" id="GO:0005829">
    <property type="term" value="C:cytosol"/>
    <property type="evidence" value="ECO:0007669"/>
    <property type="project" value="TreeGrafter"/>
</dbReference>
<dbReference type="SUPFAM" id="SSF51182">
    <property type="entry name" value="RmlC-like cupins"/>
    <property type="match status" value="1"/>
</dbReference>
<gene>
    <name evidence="3" type="primary">puuR_1</name>
    <name evidence="3" type="ORF">SAMEA1982600_04441</name>
</gene>
<dbReference type="Proteomes" id="UP000077037">
    <property type="component" value="Unassembled WGS sequence"/>
</dbReference>
<dbReference type="Pfam" id="PF07883">
    <property type="entry name" value="Cupin_2"/>
    <property type="match status" value="1"/>
</dbReference>
<dbReference type="CDD" id="cd02209">
    <property type="entry name" value="cupin_XRE_C"/>
    <property type="match status" value="1"/>
</dbReference>
<evidence type="ECO:0000256" key="1">
    <source>
        <dbReference type="ARBA" id="ARBA00023125"/>
    </source>
</evidence>
<dbReference type="PANTHER" id="PTHR46797:SF1">
    <property type="entry name" value="METHYLPHOSPHONATE SYNTHASE"/>
    <property type="match status" value="1"/>
</dbReference>
<accession>A0A157R7X2</accession>
<proteinExistence type="predicted"/>
<dbReference type="RefSeq" id="WP_066419432.1">
    <property type="nucleotide sequence ID" value="NZ_FKBS01000029.1"/>
</dbReference>
<dbReference type="InterPro" id="IPR013096">
    <property type="entry name" value="Cupin_2"/>
</dbReference>
<dbReference type="Pfam" id="PF01381">
    <property type="entry name" value="HTH_3"/>
    <property type="match status" value="1"/>
</dbReference>
<dbReference type="GO" id="GO:0003700">
    <property type="term" value="F:DNA-binding transcription factor activity"/>
    <property type="evidence" value="ECO:0007669"/>
    <property type="project" value="TreeGrafter"/>
</dbReference>
<dbReference type="Gene3D" id="2.60.120.10">
    <property type="entry name" value="Jelly Rolls"/>
    <property type="match status" value="1"/>
</dbReference>
<dbReference type="EMBL" id="FKBS01000029">
    <property type="protein sequence ID" value="SAI54221.1"/>
    <property type="molecule type" value="Genomic_DNA"/>
</dbReference>
<sequence>MALKLKLLRVQAGLTLEQLAQACGLSRSYLSKVERGISTPSIETAFKLSHALGVNVDRLFGKTEQEPEASFFRARDVDPEEANEYLSLVAGADGNRLMRAFVIRPGQFNGGRAKKRVLSHHDGEELLYVLSGKLELTIGSRKEVLEEGDCVQFNSSMPHKLVSVGRKEGRALIVVTSRDPLSL</sequence>
<dbReference type="OrthoDB" id="9805356at2"/>
<dbReference type="InterPro" id="IPR010982">
    <property type="entry name" value="Lambda_DNA-bd_dom_sf"/>
</dbReference>
<protein>
    <submittedName>
        <fullName evidence="3">Transcriptional regulator</fullName>
    </submittedName>
</protein>
<evidence type="ECO:0000259" key="2">
    <source>
        <dbReference type="PROSITE" id="PS50943"/>
    </source>
</evidence>
<reference evidence="3 4" key="1">
    <citation type="submission" date="2016-03" db="EMBL/GenBank/DDBJ databases">
        <authorList>
            <consortium name="Pathogen Informatics"/>
        </authorList>
    </citation>
    <scope>NUCLEOTIDE SEQUENCE [LARGE SCALE GENOMIC DNA]</scope>
    <source>
        <strain evidence="3 4">NCTC13364</strain>
    </source>
</reference>